<name>A0A166KJ47_9AGAM</name>
<dbReference type="Proteomes" id="UP000076532">
    <property type="component" value="Unassembled WGS sequence"/>
</dbReference>
<evidence type="ECO:0000313" key="2">
    <source>
        <dbReference type="Proteomes" id="UP000076532"/>
    </source>
</evidence>
<reference evidence="1 2" key="1">
    <citation type="journal article" date="2016" name="Mol. Biol. Evol.">
        <title>Comparative Genomics of Early-Diverging Mushroom-Forming Fungi Provides Insights into the Origins of Lignocellulose Decay Capabilities.</title>
        <authorList>
            <person name="Nagy L.G."/>
            <person name="Riley R."/>
            <person name="Tritt A."/>
            <person name="Adam C."/>
            <person name="Daum C."/>
            <person name="Floudas D."/>
            <person name="Sun H."/>
            <person name="Yadav J.S."/>
            <person name="Pangilinan J."/>
            <person name="Larsson K.H."/>
            <person name="Matsuura K."/>
            <person name="Barry K."/>
            <person name="Labutti K."/>
            <person name="Kuo R."/>
            <person name="Ohm R.A."/>
            <person name="Bhattacharya S.S."/>
            <person name="Shirouzu T."/>
            <person name="Yoshinaga Y."/>
            <person name="Martin F.M."/>
            <person name="Grigoriev I.V."/>
            <person name="Hibbett D.S."/>
        </authorList>
    </citation>
    <scope>NUCLEOTIDE SEQUENCE [LARGE SCALE GENOMIC DNA]</scope>
    <source>
        <strain evidence="1 2">CBS 109695</strain>
    </source>
</reference>
<proteinExistence type="predicted"/>
<gene>
    <name evidence="1" type="ORF">FIBSPDRAFT_495456</name>
</gene>
<keyword evidence="2" id="KW-1185">Reference proteome</keyword>
<sequence length="314" mass="36314">MEETRSPLCRIPPQIPPELLINIIYLAASSSRHSALDLCLVSSWARDIAIRCLLDTVVIRNHLEHQLFWKFLIKSPTQTSTSNIPFAHSVRNLWVTAVSPHVVRTYAACESVQHLALSDGSLSWLLNASVMGRDPLALHGHLDLSEQERTRRDDMHLTLFIIGFLWRNRQTIIWDSTKTFPLLRNITRLRFANYGFRDGITVHDIDPFPNLTHLAIASYGSVSFEDFASQILAVKSIQMFVLVMTTSRIDQEDVPRLMAYARQIRKSDSRLYLAQSIWRGMDIQPEWEDDMRRGRNIWDRAVEYTELHVDVYNQ</sequence>
<protein>
    <recommendedName>
        <fullName evidence="3">F-box domain-containing protein</fullName>
    </recommendedName>
</protein>
<dbReference type="EMBL" id="KV417543">
    <property type="protein sequence ID" value="KZP21959.1"/>
    <property type="molecule type" value="Genomic_DNA"/>
</dbReference>
<organism evidence="1 2">
    <name type="scientific">Athelia psychrophila</name>
    <dbReference type="NCBI Taxonomy" id="1759441"/>
    <lineage>
        <taxon>Eukaryota</taxon>
        <taxon>Fungi</taxon>
        <taxon>Dikarya</taxon>
        <taxon>Basidiomycota</taxon>
        <taxon>Agaricomycotina</taxon>
        <taxon>Agaricomycetes</taxon>
        <taxon>Agaricomycetidae</taxon>
        <taxon>Atheliales</taxon>
        <taxon>Atheliaceae</taxon>
        <taxon>Athelia</taxon>
    </lineage>
</organism>
<evidence type="ECO:0008006" key="3">
    <source>
        <dbReference type="Google" id="ProtNLM"/>
    </source>
</evidence>
<dbReference type="STRING" id="436010.A0A166KJ47"/>
<dbReference type="AlphaFoldDB" id="A0A166KJ47"/>
<accession>A0A166KJ47</accession>
<evidence type="ECO:0000313" key="1">
    <source>
        <dbReference type="EMBL" id="KZP21959.1"/>
    </source>
</evidence>
<dbReference type="OrthoDB" id="2795673at2759"/>